<dbReference type="CDD" id="cd11386">
    <property type="entry name" value="MCP_signal"/>
    <property type="match status" value="1"/>
</dbReference>
<dbReference type="SUPFAM" id="SSF58104">
    <property type="entry name" value="Methyl-accepting chemotaxis protein (MCP) signaling domain"/>
    <property type="match status" value="1"/>
</dbReference>
<dbReference type="Gene3D" id="3.30.450.20">
    <property type="entry name" value="PAS domain"/>
    <property type="match status" value="1"/>
</dbReference>
<evidence type="ECO:0000313" key="8">
    <source>
        <dbReference type="Proteomes" id="UP000032025"/>
    </source>
</evidence>
<keyword evidence="8" id="KW-1185">Reference proteome</keyword>
<dbReference type="Pfam" id="PF00672">
    <property type="entry name" value="HAMP"/>
    <property type="match status" value="1"/>
</dbReference>
<evidence type="ECO:0000259" key="5">
    <source>
        <dbReference type="PROSITE" id="PS50111"/>
    </source>
</evidence>
<protein>
    <submittedName>
        <fullName evidence="7">DNA, contig: SP607</fullName>
    </submittedName>
</protein>
<dbReference type="Gene3D" id="6.10.340.10">
    <property type="match status" value="1"/>
</dbReference>
<dbReference type="SMART" id="SM00283">
    <property type="entry name" value="MA"/>
    <property type="match status" value="1"/>
</dbReference>
<dbReference type="EMBL" id="BBJS01000007">
    <property type="protein sequence ID" value="GAN12362.1"/>
    <property type="molecule type" value="Genomic_DNA"/>
</dbReference>
<dbReference type="Pfam" id="PF22673">
    <property type="entry name" value="MCP-like_PDC_1"/>
    <property type="match status" value="1"/>
</dbReference>
<organism evidence="7 8">
    <name type="scientific">Sphingomonas paucimobilis NBRC 13935</name>
    <dbReference type="NCBI Taxonomy" id="1219050"/>
    <lineage>
        <taxon>Bacteria</taxon>
        <taxon>Pseudomonadati</taxon>
        <taxon>Pseudomonadota</taxon>
        <taxon>Alphaproteobacteria</taxon>
        <taxon>Sphingomonadales</taxon>
        <taxon>Sphingomonadaceae</taxon>
        <taxon>Sphingomonas</taxon>
    </lineage>
</organism>
<dbReference type="GO" id="GO:0016020">
    <property type="term" value="C:membrane"/>
    <property type="evidence" value="ECO:0007669"/>
    <property type="project" value="UniProtKB-SubCell"/>
</dbReference>
<dbReference type="Proteomes" id="UP000032025">
    <property type="component" value="Unassembled WGS sequence"/>
</dbReference>
<dbReference type="InterPro" id="IPR051310">
    <property type="entry name" value="MCP_chemotaxis"/>
</dbReference>
<dbReference type="GeneID" id="78526464"/>
<dbReference type="PANTHER" id="PTHR43531:SF11">
    <property type="entry name" value="METHYL-ACCEPTING CHEMOTAXIS PROTEIN 3"/>
    <property type="match status" value="1"/>
</dbReference>
<dbReference type="FunFam" id="1.10.287.950:FF:000001">
    <property type="entry name" value="Methyl-accepting chemotaxis sensory transducer"/>
    <property type="match status" value="1"/>
</dbReference>
<evidence type="ECO:0000256" key="4">
    <source>
        <dbReference type="PROSITE-ProRule" id="PRU00284"/>
    </source>
</evidence>
<dbReference type="SMART" id="SM00304">
    <property type="entry name" value="HAMP"/>
    <property type="match status" value="2"/>
</dbReference>
<comment type="caution">
    <text evidence="7">The sequence shown here is derived from an EMBL/GenBank/DDBJ whole genome shotgun (WGS) entry which is preliminary data.</text>
</comment>
<dbReference type="PROSITE" id="PS50111">
    <property type="entry name" value="CHEMOTAXIS_TRANSDUC_2"/>
    <property type="match status" value="1"/>
</dbReference>
<feature type="domain" description="HAMP" evidence="6">
    <location>
        <begin position="330"/>
        <end position="383"/>
    </location>
</feature>
<dbReference type="CDD" id="cd12913">
    <property type="entry name" value="PDC1_MCP_like"/>
    <property type="match status" value="1"/>
</dbReference>
<evidence type="ECO:0000256" key="2">
    <source>
        <dbReference type="ARBA" id="ARBA00022500"/>
    </source>
</evidence>
<feature type="domain" description="Methyl-accepting transducer" evidence="5">
    <location>
        <begin position="443"/>
        <end position="672"/>
    </location>
</feature>
<evidence type="ECO:0000313" key="7">
    <source>
        <dbReference type="EMBL" id="GAN12362.1"/>
    </source>
</evidence>
<reference evidence="7 8" key="1">
    <citation type="submission" date="2014-08" db="EMBL/GenBank/DDBJ databases">
        <title>Whole genome shotgun sequence of Sphingomonas paucimobilis NBRC 13935.</title>
        <authorList>
            <person name="Hosoyama A."/>
            <person name="Hashimoto M."/>
            <person name="Hosoyama Y."/>
            <person name="Noguchi M."/>
            <person name="Uohara A."/>
            <person name="Ohji S."/>
            <person name="Katano-Makiyama Y."/>
            <person name="Ichikawa N."/>
            <person name="Kimura A."/>
            <person name="Yamazoe A."/>
            <person name="Fujita N."/>
        </authorList>
    </citation>
    <scope>NUCLEOTIDE SEQUENCE [LARGE SCALE GENOMIC DNA]</scope>
    <source>
        <strain evidence="7 8">NBRC 13935</strain>
    </source>
</reference>
<dbReference type="PROSITE" id="PS50885">
    <property type="entry name" value="HAMP"/>
    <property type="match status" value="2"/>
</dbReference>
<dbReference type="Pfam" id="PF00015">
    <property type="entry name" value="MCPsignal"/>
    <property type="match status" value="1"/>
</dbReference>
<sequence>MQTKTLKSLATMLSMRGMLTVACFVALGSAVTGVMLEQSAKTRAQETGGIVADQVTAEIRTQFERPIGIAGGLKAAIAAARAQGIASREAHNGILKSTLMTNPELIGTWIGWEPNAFDGRDASFAGTPGYDRTGRFLPYWHHAGDDAAVEPLTGYEKPGKGDWYLVPRQTGRPLMWGPSLYEVAGKKTLMASVVLPYQEQGRTVAVLGVDLGLGDLSNRIGAIHLPYDGNVEVLSEKDLYAYTSDKAALGKPGPHFTPGYSVVDDPAMGKVIQIIRPIRFDGFDRGWIVRVRLPMSAVLADARQAELVLLISALVMVAGLAFVLRRMSKRLVGDPLADLSAEMEHVASGDLSDPVRADAKAQEIAKMRMAVDVFRQTAREKRVADQNQEQVVTSLADALQGLAAGDLSTRLTAQFSGEYQRIQSNFNDAVGRLADAMKKVASSAGDVSAGSREISVAADDLSRRTEQQAASLEETAAAIDEITVTIRQTAEDAARTNTVVGQARAEAKRSGDVVRQAIQAMDGIERSSAEIADIISVIDGIAFQTNLLALNAGVEAARAGDAGKGFAVVASEVRALAQRSADAAKDVKQRVTASTAHVEAGVGLVSETGRSLDLIIERVGEIEGLVAGITSATQQQAGGLQQVNIAVSEMDGVTQQNAAMVEETTAEARNLAAEAEVLASEVARFRLSEDGPVAALASRHDGLRRDVPRPASAARPVRPPSRPILVAGNTALAVSSNDWSEF</sequence>
<evidence type="ECO:0000259" key="6">
    <source>
        <dbReference type="PROSITE" id="PS50885"/>
    </source>
</evidence>
<dbReference type="PANTHER" id="PTHR43531">
    <property type="entry name" value="PROTEIN ICFG"/>
    <property type="match status" value="1"/>
</dbReference>
<feature type="domain" description="HAMP" evidence="6">
    <location>
        <begin position="386"/>
        <end position="438"/>
    </location>
</feature>
<gene>
    <name evidence="7" type="ORF">SP6_07_01480</name>
</gene>
<comment type="subcellular location">
    <subcellularLocation>
        <location evidence="1">Membrane</location>
    </subcellularLocation>
</comment>
<evidence type="ECO:0000256" key="3">
    <source>
        <dbReference type="ARBA" id="ARBA00029447"/>
    </source>
</evidence>
<name>A0A0C9N8B2_SPHPI</name>
<evidence type="ECO:0000256" key="1">
    <source>
        <dbReference type="ARBA" id="ARBA00004370"/>
    </source>
</evidence>
<comment type="similarity">
    <text evidence="3">Belongs to the methyl-accepting chemotaxis (MCP) protein family.</text>
</comment>
<keyword evidence="2" id="KW-0145">Chemotaxis</keyword>
<dbReference type="RefSeq" id="WP_007405872.1">
    <property type="nucleotide sequence ID" value="NZ_BBJS01000007.1"/>
</dbReference>
<keyword evidence="4" id="KW-0807">Transducer</keyword>
<dbReference type="Gene3D" id="1.10.287.950">
    <property type="entry name" value="Methyl-accepting chemotaxis protein"/>
    <property type="match status" value="1"/>
</dbReference>
<dbReference type="AlphaFoldDB" id="A0A0C9N8B2"/>
<dbReference type="GO" id="GO:0007165">
    <property type="term" value="P:signal transduction"/>
    <property type="evidence" value="ECO:0007669"/>
    <property type="project" value="UniProtKB-KW"/>
</dbReference>
<dbReference type="GO" id="GO:0006935">
    <property type="term" value="P:chemotaxis"/>
    <property type="evidence" value="ECO:0007669"/>
    <property type="project" value="UniProtKB-KW"/>
</dbReference>
<dbReference type="InterPro" id="IPR003660">
    <property type="entry name" value="HAMP_dom"/>
</dbReference>
<accession>A0A0C9N8B2</accession>
<dbReference type="InterPro" id="IPR004089">
    <property type="entry name" value="MCPsignal_dom"/>
</dbReference>
<proteinExistence type="inferred from homology"/>